<dbReference type="AlphaFoldDB" id="A0A7W7MR51"/>
<accession>A0A7W7MR51</accession>
<dbReference type="RefSeq" id="WP_184994593.1">
    <property type="nucleotide sequence ID" value="NZ_BOMK01000010.1"/>
</dbReference>
<gene>
    <name evidence="2" type="ORF">BJ971_003821</name>
</gene>
<dbReference type="InterPro" id="IPR049202">
    <property type="entry name" value="DUF6817"/>
</dbReference>
<dbReference type="Pfam" id="PF20680">
    <property type="entry name" value="DUF6817"/>
    <property type="match status" value="1"/>
</dbReference>
<evidence type="ECO:0000313" key="3">
    <source>
        <dbReference type="Proteomes" id="UP000578112"/>
    </source>
</evidence>
<organism evidence="2 3">
    <name type="scientific">Actinoplanes digitatis</name>
    <dbReference type="NCBI Taxonomy" id="1868"/>
    <lineage>
        <taxon>Bacteria</taxon>
        <taxon>Bacillati</taxon>
        <taxon>Actinomycetota</taxon>
        <taxon>Actinomycetes</taxon>
        <taxon>Micromonosporales</taxon>
        <taxon>Micromonosporaceae</taxon>
        <taxon>Actinoplanes</taxon>
    </lineage>
</organism>
<dbReference type="EMBL" id="JACHNH010000001">
    <property type="protein sequence ID" value="MBB4763265.1"/>
    <property type="molecule type" value="Genomic_DNA"/>
</dbReference>
<proteinExistence type="predicted"/>
<keyword evidence="3" id="KW-1185">Reference proteome</keyword>
<evidence type="ECO:0000313" key="2">
    <source>
        <dbReference type="EMBL" id="MBB4763265.1"/>
    </source>
</evidence>
<protein>
    <recommendedName>
        <fullName evidence="1">DUF6817 domain-containing protein</fullName>
    </recommendedName>
</protein>
<dbReference type="Proteomes" id="UP000578112">
    <property type="component" value="Unassembled WGS sequence"/>
</dbReference>
<evidence type="ECO:0000259" key="1">
    <source>
        <dbReference type="Pfam" id="PF20680"/>
    </source>
</evidence>
<reference evidence="2 3" key="1">
    <citation type="submission" date="2020-08" db="EMBL/GenBank/DDBJ databases">
        <title>Sequencing the genomes of 1000 actinobacteria strains.</title>
        <authorList>
            <person name="Klenk H.-P."/>
        </authorList>
    </citation>
    <scope>NUCLEOTIDE SEQUENCE [LARGE SCALE GENOMIC DNA]</scope>
    <source>
        <strain evidence="2 3">DSM 43149</strain>
    </source>
</reference>
<comment type="caution">
    <text evidence="2">The sequence shown here is derived from an EMBL/GenBank/DDBJ whole genome shotgun (WGS) entry which is preliminary data.</text>
</comment>
<feature type="domain" description="DUF6817" evidence="1">
    <location>
        <begin position="10"/>
        <end position="94"/>
    </location>
</feature>
<name>A0A7W7MR51_9ACTN</name>
<sequence>MSRERAVREWLRERGAESVDHPGGTLYAHLGRVHDRLGALGHGPDVQLAGLTHAAYGTDGFDLALLPLAERAVLRELVGEPAEALVHLYGTCDRSRSWKALPGTRRVWDRFTGLAYDLAPGQIQPFTDLTIVNELDVVERDPGIAERHGDQLRELFESWAPLASAPVLAESRRVLG</sequence>